<dbReference type="EMBL" id="PZFK01000001">
    <property type="protein sequence ID" value="PTI31055.1"/>
    <property type="molecule type" value="Genomic_DNA"/>
</dbReference>
<dbReference type="InterPro" id="IPR029058">
    <property type="entry name" value="AB_hydrolase_fold"/>
</dbReference>
<sequence length="258" mass="29206">MVIKKFKFILIIFIIVILIVFMYMRGNKGREVHHFNAKDGTNVDYLMYPAKHPKGTLVWLHGDGAYEYHHPDSRAYLSGKDGIKQLAKEKNLTLIVPKTVSEDGTWWKKGKANTQYLVELISSLPNHERLWIGSFSGGSETTTYWLLDRLPEMNVKSGGAVLFGGGGSPKKEGIVKRLEKSKHIKGSFPLTWIIGEHDHEGGQTDDDPFDALITSKEGEAFYASQGWDTKRIVAKQYHHLIIKDDIGQYGAYLKENIK</sequence>
<dbReference type="Proteomes" id="UP000241209">
    <property type="component" value="Unassembled WGS sequence"/>
</dbReference>
<name>A0A2T4PX19_9STAP</name>
<protein>
    <recommendedName>
        <fullName evidence="4">Alpha/beta hydrolase</fullName>
    </recommendedName>
</protein>
<organism evidence="2 3">
    <name type="scientific">Mammaliicoccus vitulinus</name>
    <dbReference type="NCBI Taxonomy" id="71237"/>
    <lineage>
        <taxon>Bacteria</taxon>
        <taxon>Bacillati</taxon>
        <taxon>Bacillota</taxon>
        <taxon>Bacilli</taxon>
        <taxon>Bacillales</taxon>
        <taxon>Staphylococcaceae</taxon>
        <taxon>Mammaliicoccus</taxon>
    </lineage>
</organism>
<evidence type="ECO:0000313" key="2">
    <source>
        <dbReference type="EMBL" id="PTI31055.1"/>
    </source>
</evidence>
<accession>A0A2T4PX19</accession>
<comment type="caution">
    <text evidence="2">The sequence shown here is derived from an EMBL/GenBank/DDBJ whole genome shotgun (WGS) entry which is preliminary data.</text>
</comment>
<dbReference type="Gene3D" id="3.40.50.1820">
    <property type="entry name" value="alpha/beta hydrolase"/>
    <property type="match status" value="1"/>
</dbReference>
<dbReference type="STRING" id="1167632.GCA_000286335_01161"/>
<reference evidence="2 3" key="1">
    <citation type="journal article" date="2016" name="Front. Microbiol.">
        <title>Comprehensive Phylogenetic Analysis of Bovine Non-aureus Staphylococci Species Based on Whole-Genome Sequencing.</title>
        <authorList>
            <person name="Naushad S."/>
            <person name="Barkema H.W."/>
            <person name="Luby C."/>
            <person name="Condas L.A."/>
            <person name="Nobrega D.B."/>
            <person name="Carson D.A."/>
            <person name="De Buck J."/>
        </authorList>
    </citation>
    <scope>NUCLEOTIDE SEQUENCE [LARGE SCALE GENOMIC DNA]</scope>
    <source>
        <strain evidence="2 3">SNUC 2204</strain>
    </source>
</reference>
<gene>
    <name evidence="2" type="ORF">BU072_00190</name>
</gene>
<evidence type="ECO:0000313" key="3">
    <source>
        <dbReference type="Proteomes" id="UP000241209"/>
    </source>
</evidence>
<keyword evidence="1" id="KW-0812">Transmembrane</keyword>
<keyword evidence="1" id="KW-1133">Transmembrane helix</keyword>
<evidence type="ECO:0008006" key="4">
    <source>
        <dbReference type="Google" id="ProtNLM"/>
    </source>
</evidence>
<proteinExistence type="predicted"/>
<feature type="transmembrane region" description="Helical" evidence="1">
    <location>
        <begin position="6"/>
        <end position="24"/>
    </location>
</feature>
<dbReference type="RefSeq" id="WP_107556479.1">
    <property type="nucleotide sequence ID" value="NZ_PZFK01000001.1"/>
</dbReference>
<keyword evidence="1" id="KW-0472">Membrane</keyword>
<dbReference type="AlphaFoldDB" id="A0A2T4PX19"/>
<evidence type="ECO:0000256" key="1">
    <source>
        <dbReference type="SAM" id="Phobius"/>
    </source>
</evidence>
<dbReference type="SUPFAM" id="SSF53474">
    <property type="entry name" value="alpha/beta-Hydrolases"/>
    <property type="match status" value="1"/>
</dbReference>